<dbReference type="SUPFAM" id="SSF55550">
    <property type="entry name" value="SH2 domain"/>
    <property type="match status" value="1"/>
</dbReference>
<dbReference type="PANTHER" id="PTHR14247">
    <property type="entry name" value="BREAST CANCER ANTI-ESTROGEN RESISTANCE PROTEIN 3 HOMOLOG-LIKE PROTEIN"/>
    <property type="match status" value="1"/>
</dbReference>
<feature type="domain" description="SH2" evidence="2">
    <location>
        <begin position="101"/>
        <end position="164"/>
    </location>
</feature>
<dbReference type="PANTHER" id="PTHR14247:SF8">
    <property type="entry name" value="RAS-GEF DOMAIN-CONTAINING PROTEIN"/>
    <property type="match status" value="1"/>
</dbReference>
<dbReference type="KEGG" id="loa:LOAG_09246"/>
<dbReference type="PROSITE" id="PS50001">
    <property type="entry name" value="SH2"/>
    <property type="match status" value="1"/>
</dbReference>
<evidence type="ECO:0000259" key="2">
    <source>
        <dbReference type="PROSITE" id="PS50001"/>
    </source>
</evidence>
<protein>
    <recommendedName>
        <fullName evidence="2">SH2 domain-containing protein</fullName>
    </recommendedName>
</protein>
<dbReference type="Gene3D" id="3.30.505.10">
    <property type="entry name" value="SH2 domain"/>
    <property type="match status" value="1"/>
</dbReference>
<dbReference type="PRINTS" id="PR00401">
    <property type="entry name" value="SH2DOMAIN"/>
</dbReference>
<evidence type="ECO:0000313" key="3">
    <source>
        <dbReference type="EMBL" id="EFO19248.1"/>
    </source>
</evidence>
<dbReference type="AlphaFoldDB" id="A0A1S0TSU0"/>
<organism evidence="3">
    <name type="scientific">Loa loa</name>
    <name type="common">Eye worm</name>
    <name type="synonym">Filaria loa</name>
    <dbReference type="NCBI Taxonomy" id="7209"/>
    <lineage>
        <taxon>Eukaryota</taxon>
        <taxon>Metazoa</taxon>
        <taxon>Ecdysozoa</taxon>
        <taxon>Nematoda</taxon>
        <taxon>Chromadorea</taxon>
        <taxon>Rhabditida</taxon>
        <taxon>Spirurina</taxon>
        <taxon>Spiruromorpha</taxon>
        <taxon>Filarioidea</taxon>
        <taxon>Onchocercidae</taxon>
        <taxon>Loa</taxon>
    </lineage>
</organism>
<reference evidence="3" key="1">
    <citation type="submission" date="2012-04" db="EMBL/GenBank/DDBJ databases">
        <title>The Genome Sequence of Loa loa.</title>
        <authorList>
            <consortium name="The Broad Institute Genome Sequencing Platform"/>
            <consortium name="Broad Institute Genome Sequencing Center for Infectious Disease"/>
            <person name="Nutman T.B."/>
            <person name="Fink D.L."/>
            <person name="Russ C."/>
            <person name="Young S."/>
            <person name="Zeng Q."/>
            <person name="Gargeya S."/>
            <person name="Alvarado L."/>
            <person name="Berlin A."/>
            <person name="Chapman S.B."/>
            <person name="Chen Z."/>
            <person name="Freedman E."/>
            <person name="Gellesch M."/>
            <person name="Goldberg J."/>
            <person name="Griggs A."/>
            <person name="Gujja S."/>
            <person name="Heilman E.R."/>
            <person name="Heiman D."/>
            <person name="Howarth C."/>
            <person name="Mehta T."/>
            <person name="Neiman D."/>
            <person name="Pearson M."/>
            <person name="Roberts A."/>
            <person name="Saif S."/>
            <person name="Shea T."/>
            <person name="Shenoy N."/>
            <person name="Sisk P."/>
            <person name="Stolte C."/>
            <person name="Sykes S."/>
            <person name="White J."/>
            <person name="Yandava C."/>
            <person name="Haas B."/>
            <person name="Henn M.R."/>
            <person name="Nusbaum C."/>
            <person name="Birren B."/>
        </authorList>
    </citation>
    <scope>NUCLEOTIDE SEQUENCE [LARGE SCALE GENOMIC DNA]</scope>
</reference>
<dbReference type="InterPro" id="IPR051853">
    <property type="entry name" value="SH2-Ras-GEF_adapter"/>
</dbReference>
<dbReference type="RefSeq" id="XP_003144822.1">
    <property type="nucleotide sequence ID" value="XM_003144774.1"/>
</dbReference>
<dbReference type="CTD" id="9946682"/>
<keyword evidence="1" id="KW-0727">SH2 domain</keyword>
<dbReference type="EMBL" id="JH712146">
    <property type="protein sequence ID" value="EFO19248.1"/>
    <property type="molecule type" value="Genomic_DNA"/>
</dbReference>
<dbReference type="OrthoDB" id="9204160at2759"/>
<dbReference type="InterPro" id="IPR000980">
    <property type="entry name" value="SH2"/>
</dbReference>
<dbReference type="InParanoid" id="A0A1S0TSU0"/>
<accession>A0A1S0TSU0</accession>
<proteinExistence type="predicted"/>
<sequence length="180" mass="21183">MRACDNTRQDLVRYYPCLFWPITAFQNYKGAMKALCRIPPLRKANDFVLIVNRKRNKRKSLRQEDTLPIRHKHRMSLVAAVTPTYDIPRPSHEAVLRLETWYHGMLTRLRSECLVRSEGDFLVRDSISFKGDYVLTVFWNGHAIHFQINKDPSPFSSSGFFFQYRGMKGLRKGLRRWGTS</sequence>
<dbReference type="SMART" id="SM00252">
    <property type="entry name" value="SH2"/>
    <property type="match status" value="1"/>
</dbReference>
<dbReference type="Pfam" id="PF00017">
    <property type="entry name" value="SH2"/>
    <property type="match status" value="1"/>
</dbReference>
<evidence type="ECO:0000256" key="1">
    <source>
        <dbReference type="PROSITE-ProRule" id="PRU00191"/>
    </source>
</evidence>
<dbReference type="GeneID" id="9946682"/>
<gene>
    <name evidence="3" type="ORF">LOAG_09246</name>
</gene>
<dbReference type="InterPro" id="IPR036860">
    <property type="entry name" value="SH2_dom_sf"/>
</dbReference>
<name>A0A1S0TSU0_LOALO</name>